<name>A0A9Q3CZU5_9BASI</name>
<sequence>MASGNHQRPPAQLQARIPLSFRGRLFLPQCTPHSRIQKWCIYGIIYNYAPFFLGNPMVTFFRPNYVIPNQFPNPSPIPKEDFSAISLETPWWLPEDHLRTPTTWSCRSWVVDSHWDYYKGSSQRLSIISIIVKASSTQHSSDNSIGP</sequence>
<dbReference type="Proteomes" id="UP000765509">
    <property type="component" value="Unassembled WGS sequence"/>
</dbReference>
<organism evidence="1 2">
    <name type="scientific">Austropuccinia psidii MF-1</name>
    <dbReference type="NCBI Taxonomy" id="1389203"/>
    <lineage>
        <taxon>Eukaryota</taxon>
        <taxon>Fungi</taxon>
        <taxon>Dikarya</taxon>
        <taxon>Basidiomycota</taxon>
        <taxon>Pucciniomycotina</taxon>
        <taxon>Pucciniomycetes</taxon>
        <taxon>Pucciniales</taxon>
        <taxon>Sphaerophragmiaceae</taxon>
        <taxon>Austropuccinia</taxon>
    </lineage>
</organism>
<evidence type="ECO:0000313" key="2">
    <source>
        <dbReference type="Proteomes" id="UP000765509"/>
    </source>
</evidence>
<comment type="caution">
    <text evidence="1">The sequence shown here is derived from an EMBL/GenBank/DDBJ whole genome shotgun (WGS) entry which is preliminary data.</text>
</comment>
<keyword evidence="2" id="KW-1185">Reference proteome</keyword>
<dbReference type="AlphaFoldDB" id="A0A9Q3CZU5"/>
<gene>
    <name evidence="1" type="ORF">O181_031027</name>
</gene>
<evidence type="ECO:0000313" key="1">
    <source>
        <dbReference type="EMBL" id="MBW0491312.1"/>
    </source>
</evidence>
<accession>A0A9Q3CZU5</accession>
<protein>
    <submittedName>
        <fullName evidence="1">Uncharacterized protein</fullName>
    </submittedName>
</protein>
<dbReference type="EMBL" id="AVOT02011017">
    <property type="protein sequence ID" value="MBW0491312.1"/>
    <property type="molecule type" value="Genomic_DNA"/>
</dbReference>
<proteinExistence type="predicted"/>
<reference evidence="1" key="1">
    <citation type="submission" date="2021-03" db="EMBL/GenBank/DDBJ databases">
        <title>Draft genome sequence of rust myrtle Austropuccinia psidii MF-1, a brazilian biotype.</title>
        <authorList>
            <person name="Quecine M.C."/>
            <person name="Pachon D.M.R."/>
            <person name="Bonatelli M.L."/>
            <person name="Correr F.H."/>
            <person name="Franceschini L.M."/>
            <person name="Leite T.F."/>
            <person name="Margarido G.R.A."/>
            <person name="Almeida C.A."/>
            <person name="Ferrarezi J.A."/>
            <person name="Labate C.A."/>
        </authorList>
    </citation>
    <scope>NUCLEOTIDE SEQUENCE</scope>
    <source>
        <strain evidence="1">MF-1</strain>
    </source>
</reference>